<keyword evidence="2" id="KW-1185">Reference proteome</keyword>
<feature type="non-terminal residue" evidence="1">
    <location>
        <position position="1"/>
    </location>
</feature>
<name>A0A9N9GCU8_9GLOM</name>
<evidence type="ECO:0000313" key="1">
    <source>
        <dbReference type="EMBL" id="CAG8598159.1"/>
    </source>
</evidence>
<dbReference type="Proteomes" id="UP000789396">
    <property type="component" value="Unassembled WGS sequence"/>
</dbReference>
<reference evidence="1" key="1">
    <citation type="submission" date="2021-06" db="EMBL/GenBank/DDBJ databases">
        <authorList>
            <person name="Kallberg Y."/>
            <person name="Tangrot J."/>
            <person name="Rosling A."/>
        </authorList>
    </citation>
    <scope>NUCLEOTIDE SEQUENCE</scope>
    <source>
        <strain evidence="1">IN212</strain>
    </source>
</reference>
<accession>A0A9N9GCU8</accession>
<protein>
    <submittedName>
        <fullName evidence="1">12398_t:CDS:1</fullName>
    </submittedName>
</protein>
<organism evidence="1 2">
    <name type="scientific">Racocetra fulgida</name>
    <dbReference type="NCBI Taxonomy" id="60492"/>
    <lineage>
        <taxon>Eukaryota</taxon>
        <taxon>Fungi</taxon>
        <taxon>Fungi incertae sedis</taxon>
        <taxon>Mucoromycota</taxon>
        <taxon>Glomeromycotina</taxon>
        <taxon>Glomeromycetes</taxon>
        <taxon>Diversisporales</taxon>
        <taxon>Gigasporaceae</taxon>
        <taxon>Racocetra</taxon>
    </lineage>
</organism>
<evidence type="ECO:0000313" key="2">
    <source>
        <dbReference type="Proteomes" id="UP000789396"/>
    </source>
</evidence>
<proteinExistence type="predicted"/>
<dbReference type="OrthoDB" id="10556609at2759"/>
<dbReference type="EMBL" id="CAJVPZ010008449">
    <property type="protein sequence ID" value="CAG8598159.1"/>
    <property type="molecule type" value="Genomic_DNA"/>
</dbReference>
<dbReference type="AlphaFoldDB" id="A0A9N9GCU8"/>
<comment type="caution">
    <text evidence="1">The sequence shown here is derived from an EMBL/GenBank/DDBJ whole genome shotgun (WGS) entry which is preliminary data.</text>
</comment>
<sequence>PVRDVEHCKIVPVCDIKYDELKDLKYAWKGGFSDVYEGIWEGRHIAAKFVRRETPTELKDFDHPSLRPEISKILNNLKSFNEKPICTEKDIPSTELKSITWDSILPLIKEARQVKSFYSSYRYDDNIQLNKRMCNKLGGCIIEAVSKVEMLQNQVNYDDYDDLLAWDYYDIKSFIENISQIRGLKSYIQDTDSGISLEQLKDKYIKLLEEFHESTSSLGFNIQKDNKIDDIHRDIEETKKGGSMYSFIDKIIVDIQNTASNKLFENEIIQELYDNGKVAKIEYKPRDMERFFVQIAFLKNLKGLVNISKFYGGIKHDNQIEIFIECILITSDLKAKITNFYHSRLVTDESGKLHVKTSQNDTMSIVSNELNVILYS</sequence>
<gene>
    <name evidence="1" type="ORF">RFULGI_LOCUS6498</name>
</gene>